<keyword evidence="7 8" id="KW-0472">Membrane</keyword>
<dbReference type="InterPro" id="IPR038731">
    <property type="entry name" value="RgtA/B/C-like"/>
</dbReference>
<dbReference type="PANTHER" id="PTHR33908">
    <property type="entry name" value="MANNOSYLTRANSFERASE YKCB-RELATED"/>
    <property type="match status" value="1"/>
</dbReference>
<organism evidence="10 11">
    <name type="scientific">Candidatus Daviesbacteria bacterium RIFCSPLOWO2_01_FULL_40_24</name>
    <dbReference type="NCBI Taxonomy" id="1797787"/>
    <lineage>
        <taxon>Bacteria</taxon>
        <taxon>Candidatus Daviesiibacteriota</taxon>
    </lineage>
</organism>
<feature type="transmembrane region" description="Helical" evidence="8">
    <location>
        <begin position="166"/>
        <end position="194"/>
    </location>
</feature>
<feature type="transmembrane region" description="Helical" evidence="8">
    <location>
        <begin position="348"/>
        <end position="366"/>
    </location>
</feature>
<dbReference type="Proteomes" id="UP000178017">
    <property type="component" value="Unassembled WGS sequence"/>
</dbReference>
<keyword evidence="6 8" id="KW-1133">Transmembrane helix</keyword>
<evidence type="ECO:0000256" key="5">
    <source>
        <dbReference type="ARBA" id="ARBA00022692"/>
    </source>
</evidence>
<evidence type="ECO:0000256" key="4">
    <source>
        <dbReference type="ARBA" id="ARBA00022679"/>
    </source>
</evidence>
<dbReference type="EMBL" id="MFDO01000018">
    <property type="protein sequence ID" value="OGE65480.1"/>
    <property type="molecule type" value="Genomic_DNA"/>
</dbReference>
<evidence type="ECO:0000256" key="3">
    <source>
        <dbReference type="ARBA" id="ARBA00022676"/>
    </source>
</evidence>
<dbReference type="AlphaFoldDB" id="A0A1F5MJK3"/>
<feature type="domain" description="Glycosyltransferase RgtA/B/C/D-like" evidence="9">
    <location>
        <begin position="66"/>
        <end position="220"/>
    </location>
</feature>
<dbReference type="GO" id="GO:0016763">
    <property type="term" value="F:pentosyltransferase activity"/>
    <property type="evidence" value="ECO:0007669"/>
    <property type="project" value="TreeGrafter"/>
</dbReference>
<evidence type="ECO:0000313" key="10">
    <source>
        <dbReference type="EMBL" id="OGE65480.1"/>
    </source>
</evidence>
<evidence type="ECO:0000256" key="6">
    <source>
        <dbReference type="ARBA" id="ARBA00022989"/>
    </source>
</evidence>
<comment type="subcellular location">
    <subcellularLocation>
        <location evidence="1">Cell membrane</location>
        <topology evidence="1">Multi-pass membrane protein</topology>
    </subcellularLocation>
</comment>
<feature type="transmembrane region" description="Helical" evidence="8">
    <location>
        <begin position="89"/>
        <end position="107"/>
    </location>
</feature>
<evidence type="ECO:0000256" key="2">
    <source>
        <dbReference type="ARBA" id="ARBA00022475"/>
    </source>
</evidence>
<gene>
    <name evidence="10" type="ORF">A3B49_01160</name>
</gene>
<feature type="transmembrane region" description="Helical" evidence="8">
    <location>
        <begin position="373"/>
        <end position="397"/>
    </location>
</feature>
<accession>A0A1F5MJK3</accession>
<evidence type="ECO:0000313" key="11">
    <source>
        <dbReference type="Proteomes" id="UP000178017"/>
    </source>
</evidence>
<dbReference type="InterPro" id="IPR050297">
    <property type="entry name" value="LipidA_mod_glycosyltrf_83"/>
</dbReference>
<keyword evidence="3" id="KW-0328">Glycosyltransferase</keyword>
<dbReference type="GO" id="GO:0005886">
    <property type="term" value="C:plasma membrane"/>
    <property type="evidence" value="ECO:0007669"/>
    <property type="project" value="UniProtKB-SubCell"/>
</dbReference>
<evidence type="ECO:0000256" key="8">
    <source>
        <dbReference type="SAM" id="Phobius"/>
    </source>
</evidence>
<reference evidence="10 11" key="1">
    <citation type="journal article" date="2016" name="Nat. Commun.">
        <title>Thousands of microbial genomes shed light on interconnected biogeochemical processes in an aquifer system.</title>
        <authorList>
            <person name="Anantharaman K."/>
            <person name="Brown C.T."/>
            <person name="Hug L.A."/>
            <person name="Sharon I."/>
            <person name="Castelle C.J."/>
            <person name="Probst A.J."/>
            <person name="Thomas B.C."/>
            <person name="Singh A."/>
            <person name="Wilkins M.J."/>
            <person name="Karaoz U."/>
            <person name="Brodie E.L."/>
            <person name="Williams K.H."/>
            <person name="Hubbard S.S."/>
            <person name="Banfield J.F."/>
        </authorList>
    </citation>
    <scope>NUCLEOTIDE SEQUENCE [LARGE SCALE GENOMIC DNA]</scope>
</reference>
<evidence type="ECO:0000259" key="9">
    <source>
        <dbReference type="Pfam" id="PF13231"/>
    </source>
</evidence>
<dbReference type="PANTHER" id="PTHR33908:SF11">
    <property type="entry name" value="MEMBRANE PROTEIN"/>
    <property type="match status" value="1"/>
</dbReference>
<dbReference type="GO" id="GO:0009103">
    <property type="term" value="P:lipopolysaccharide biosynthetic process"/>
    <property type="evidence" value="ECO:0007669"/>
    <property type="project" value="UniProtKB-ARBA"/>
</dbReference>
<feature type="transmembrane region" description="Helical" evidence="8">
    <location>
        <begin position="293"/>
        <end position="311"/>
    </location>
</feature>
<feature type="transmembrane region" description="Helical" evidence="8">
    <location>
        <begin position="323"/>
        <end position="342"/>
    </location>
</feature>
<feature type="transmembrane region" description="Helical" evidence="8">
    <location>
        <begin position="142"/>
        <end position="160"/>
    </location>
</feature>
<protein>
    <recommendedName>
        <fullName evidence="9">Glycosyltransferase RgtA/B/C/D-like domain-containing protein</fullName>
    </recommendedName>
</protein>
<proteinExistence type="predicted"/>
<keyword evidence="5 8" id="KW-0812">Transmembrane</keyword>
<evidence type="ECO:0000256" key="1">
    <source>
        <dbReference type="ARBA" id="ARBA00004651"/>
    </source>
</evidence>
<evidence type="ECO:0000256" key="7">
    <source>
        <dbReference type="ARBA" id="ARBA00023136"/>
    </source>
</evidence>
<feature type="transmembrane region" description="Helical" evidence="8">
    <location>
        <begin position="206"/>
        <end position="226"/>
    </location>
</feature>
<name>A0A1F5MJK3_9BACT</name>
<dbReference type="Pfam" id="PF13231">
    <property type="entry name" value="PMT_2"/>
    <property type="match status" value="1"/>
</dbReference>
<comment type="caution">
    <text evidence="10">The sequence shown here is derived from an EMBL/GenBank/DDBJ whole genome shotgun (WGS) entry which is preliminary data.</text>
</comment>
<keyword evidence="2" id="KW-1003">Cell membrane</keyword>
<keyword evidence="4" id="KW-0808">Transferase</keyword>
<sequence>MYIKYVFALIFIALVARFVLLDYVPPHLSNDEIGSAYAAYSISKTLKDGTGEYLPILWRSHGGYGAPLAVYIPLITISLLGNDDFAVRLPSAILGSLTVVLVGLLVMELTKNRKLAIVTSFLLAFSPWHFSASRWALESNYALFFVVLGIYLFFLGLRYSKDWLTLLSFISFALSIYSYYTEWVLTPMIILALLVFNREAVFKKKIYLGALLLFSILITPIFLDFISNLSSSRANSEFITKDIGVGRLLSEYSNPYQRFQIILKAVLDKYSLYTSLDYQFFYGARMLPKENPYQFGFFLAPFLVAFVWGLSKLKTLYQGNSKFVFFLLIASPLTASVTQGEVNNWRSLPQLVPTVMITAVGILYILNFVKKSIWLKALGGGLVLLSFFYFVLAYFIYFPIENAQGYQYGYKQIAQYINQHYDQFEQIIIDRRFGDKEYYYIGVPSSYIPFYTYLDPRKVQEAKIISFGITFDKYQFRDINWDNEKIQKNYLYVVPHDNIPDPARNLKVVHEISLPNHKIGFKLYSPVN</sequence>